<comment type="caution">
    <text evidence="1">The sequence shown here is derived from an EMBL/GenBank/DDBJ whole genome shotgun (WGS) entry which is preliminary data.</text>
</comment>
<evidence type="ECO:0000313" key="1">
    <source>
        <dbReference type="EMBL" id="KAK3081225.1"/>
    </source>
</evidence>
<evidence type="ECO:0000313" key="2">
    <source>
        <dbReference type="Proteomes" id="UP001186974"/>
    </source>
</evidence>
<organism evidence="1 2">
    <name type="scientific">Coniosporium uncinatum</name>
    <dbReference type="NCBI Taxonomy" id="93489"/>
    <lineage>
        <taxon>Eukaryota</taxon>
        <taxon>Fungi</taxon>
        <taxon>Dikarya</taxon>
        <taxon>Ascomycota</taxon>
        <taxon>Pezizomycotina</taxon>
        <taxon>Dothideomycetes</taxon>
        <taxon>Dothideomycetes incertae sedis</taxon>
        <taxon>Coniosporium</taxon>
    </lineage>
</organism>
<accession>A0ACC3DWY9</accession>
<dbReference type="Proteomes" id="UP001186974">
    <property type="component" value="Unassembled WGS sequence"/>
</dbReference>
<proteinExistence type="predicted"/>
<dbReference type="EMBL" id="JAWDJW010000238">
    <property type="protein sequence ID" value="KAK3081225.1"/>
    <property type="molecule type" value="Genomic_DNA"/>
</dbReference>
<protein>
    <submittedName>
        <fullName evidence="1">Uncharacterized protein</fullName>
    </submittedName>
</protein>
<gene>
    <name evidence="1" type="ORF">LTS18_008931</name>
</gene>
<reference evidence="1" key="1">
    <citation type="submission" date="2024-09" db="EMBL/GenBank/DDBJ databases">
        <title>Black Yeasts Isolated from many extreme environments.</title>
        <authorList>
            <person name="Coleine C."/>
            <person name="Stajich J.E."/>
            <person name="Selbmann L."/>
        </authorList>
    </citation>
    <scope>NUCLEOTIDE SEQUENCE</scope>
    <source>
        <strain evidence="1">CCFEE 5737</strain>
    </source>
</reference>
<keyword evidence="2" id="KW-1185">Reference proteome</keyword>
<sequence>MSIGPVRCWAIKSQDGIQHGLRLLPDATLPKLSAEHVLVEIHAASLNYRDVAILKPALALEFTPYVTAGSDGAGVVLETGSSVSDFRKGDKVVMHLAPDADEDELPTYEHIFGGLGQKIPGTLTERGIFPKSALMKMPSNLTFEQAATLTCSALTAWNALFGLRGRELRAGDWVLVQGTGGVSIAALQFALAAGATVVATTSSDAKAGQLKALGAHHIINYRNDPDWGATTRSLTPKSKGVDHVVDVGGDNTLAQSVKAVRLDGLISAVGLVGGPPGAERPALMDVLWNLVIVRGVLLGSRVQFAEMNAFIEKHKIGIALDDEVFGFDRVKEAYEKVDAQKHFSKVVIKIE</sequence>
<name>A0ACC3DWY9_9PEZI</name>